<evidence type="ECO:0000256" key="3">
    <source>
        <dbReference type="ARBA" id="ARBA00022679"/>
    </source>
</evidence>
<keyword evidence="1" id="KW-0596">Phosphopantetheine</keyword>
<comment type="similarity">
    <text evidence="4">Belongs to the thiolase-like superfamily. Beta-ketoacyl-ACP synthases family.</text>
</comment>
<dbReference type="InterPro" id="IPR020841">
    <property type="entry name" value="PKS_Beta-ketoAc_synthase_dom"/>
</dbReference>
<evidence type="ECO:0000259" key="5">
    <source>
        <dbReference type="PROSITE" id="PS52004"/>
    </source>
</evidence>
<dbReference type="Pfam" id="PF22621">
    <property type="entry name" value="CurL-like_PKS_C"/>
    <property type="match status" value="1"/>
</dbReference>
<dbReference type="GO" id="GO:0006633">
    <property type="term" value="P:fatty acid biosynthetic process"/>
    <property type="evidence" value="ECO:0007669"/>
    <property type="project" value="InterPro"/>
</dbReference>
<gene>
    <name evidence="6" type="ORF">IQ241_25150</name>
</gene>
<dbReference type="PANTHER" id="PTHR43775:SF37">
    <property type="entry name" value="SI:DKEY-61P9.11"/>
    <property type="match status" value="1"/>
</dbReference>
<evidence type="ECO:0000256" key="1">
    <source>
        <dbReference type="ARBA" id="ARBA00022450"/>
    </source>
</evidence>
<dbReference type="GO" id="GO:0004315">
    <property type="term" value="F:3-oxoacyl-[acyl-carrier-protein] synthase activity"/>
    <property type="evidence" value="ECO:0007669"/>
    <property type="project" value="InterPro"/>
</dbReference>
<organism evidence="6 7">
    <name type="scientific">Vasconcelosia minhoensis LEGE 07310</name>
    <dbReference type="NCBI Taxonomy" id="915328"/>
    <lineage>
        <taxon>Bacteria</taxon>
        <taxon>Bacillati</taxon>
        <taxon>Cyanobacteriota</taxon>
        <taxon>Cyanophyceae</taxon>
        <taxon>Nodosilineales</taxon>
        <taxon>Cymatolegaceae</taxon>
        <taxon>Vasconcelosia</taxon>
        <taxon>Vasconcelosia minhoensis</taxon>
    </lineage>
</organism>
<keyword evidence="2" id="KW-0597">Phosphoprotein</keyword>
<evidence type="ECO:0000313" key="6">
    <source>
        <dbReference type="EMBL" id="MBE9080529.1"/>
    </source>
</evidence>
<accession>A0A8J7AXA9</accession>
<dbReference type="FunFam" id="3.40.47.10:FF:000019">
    <property type="entry name" value="Polyketide synthase type I"/>
    <property type="match status" value="1"/>
</dbReference>
<evidence type="ECO:0000256" key="2">
    <source>
        <dbReference type="ARBA" id="ARBA00022553"/>
    </source>
</evidence>
<dbReference type="PROSITE" id="PS00606">
    <property type="entry name" value="KS3_1"/>
    <property type="match status" value="1"/>
</dbReference>
<dbReference type="CDD" id="cd00833">
    <property type="entry name" value="PKS"/>
    <property type="match status" value="1"/>
</dbReference>
<dbReference type="InterPro" id="IPR018201">
    <property type="entry name" value="Ketoacyl_synth_AS"/>
</dbReference>
<protein>
    <submittedName>
        <fullName evidence="6">Polyketide synthase</fullName>
    </submittedName>
</protein>
<evidence type="ECO:0000313" key="7">
    <source>
        <dbReference type="Proteomes" id="UP000636505"/>
    </source>
</evidence>
<dbReference type="RefSeq" id="WP_193912541.1">
    <property type="nucleotide sequence ID" value="NZ_JADEXG010000143.1"/>
</dbReference>
<comment type="caution">
    <text evidence="6">The sequence shown here is derived from an EMBL/GenBank/DDBJ whole genome shotgun (WGS) entry which is preliminary data.</text>
</comment>
<dbReference type="EMBL" id="JADEXG010000143">
    <property type="protein sequence ID" value="MBE9080529.1"/>
    <property type="molecule type" value="Genomic_DNA"/>
</dbReference>
<reference evidence="6" key="1">
    <citation type="submission" date="2020-10" db="EMBL/GenBank/DDBJ databases">
        <authorList>
            <person name="Castelo-Branco R."/>
            <person name="Eusebio N."/>
            <person name="Adriana R."/>
            <person name="Vieira A."/>
            <person name="Brugerolle De Fraissinette N."/>
            <person name="Rezende De Castro R."/>
            <person name="Schneider M.P."/>
            <person name="Vasconcelos V."/>
            <person name="Leao P.N."/>
        </authorList>
    </citation>
    <scope>NUCLEOTIDE SEQUENCE</scope>
    <source>
        <strain evidence="6">LEGE 07310</strain>
    </source>
</reference>
<dbReference type="SMART" id="SM00825">
    <property type="entry name" value="PKS_KS"/>
    <property type="match status" value="1"/>
</dbReference>
<dbReference type="Pfam" id="PF02801">
    <property type="entry name" value="Ketoacyl-synt_C"/>
    <property type="match status" value="1"/>
</dbReference>
<keyword evidence="7" id="KW-1185">Reference proteome</keyword>
<name>A0A8J7AXA9_9CYAN</name>
<dbReference type="Gene3D" id="3.40.47.10">
    <property type="match status" value="1"/>
</dbReference>
<dbReference type="GO" id="GO:0004312">
    <property type="term" value="F:fatty acid synthase activity"/>
    <property type="evidence" value="ECO:0007669"/>
    <property type="project" value="TreeGrafter"/>
</dbReference>
<dbReference type="InterPro" id="IPR014030">
    <property type="entry name" value="Ketoacyl_synth_N"/>
</dbReference>
<dbReference type="InterPro" id="IPR050091">
    <property type="entry name" value="PKS_NRPS_Biosynth_Enz"/>
</dbReference>
<evidence type="ECO:0000256" key="4">
    <source>
        <dbReference type="RuleBase" id="RU003694"/>
    </source>
</evidence>
<dbReference type="PROSITE" id="PS52004">
    <property type="entry name" value="KS3_2"/>
    <property type="match status" value="1"/>
</dbReference>
<dbReference type="SUPFAM" id="SSF53901">
    <property type="entry name" value="Thiolase-like"/>
    <property type="match status" value="1"/>
</dbReference>
<proteinExistence type="inferred from homology"/>
<dbReference type="AlphaFoldDB" id="A0A8J7AXA9"/>
<sequence>MSLPPDPEASPTQRALQAVRQLKARVAELERSQAEPIAIIGMGCRFPGGAENPERYWQLLQKGKDAITEIPPDRWDVAEYYSPDPGAAGKMISRHGGFVPDPYGFDAPFFRLAPREALCLDPQQRLFLEVSWEALEQAGVAAERLQGEATSVFVGICSVDYWQRLLAQPASDGDAYVTTGNTHSVTAGRLSYLLGVTGPSIALDAACASSLVAVHLACQSLRLGECHLAIAGGVNRIITPDASIHFSKARMLSPEGRCRTFDAAANGFVRGEGGGAVVLKRLSQAEADGDPILALLLGSAVNHNGRTSSLTAPNGPAQQAVIRQALAVGQIDPTAVSYVETHGTGTALGDPIELAALGQVFVKRSAADPLALGAGKTNIGHLEAAAGIAGLIKTVLALQHRELPANLHLKTPNPDVDWARLPLQPLTQSQSWTADRRIAGVSAFGFNGSNAHVVVAEPPSPPPSRLGQGPYLLALSARTDAALKQLVQRYESHLTTHPDLSLGDICYTAIAGRCHFNHRLAMIADSLPELLHTCRAFLQDQPAANWVQGRAEPTGSKTIPISTRDGMLTAEQTPLAGPDGLNQLARLYVQGANLEWTNRAHRKVPLPTYPFQRQQYGLGALTQRSGMKS</sequence>
<keyword evidence="3 4" id="KW-0808">Transferase</keyword>
<dbReference type="InterPro" id="IPR014031">
    <property type="entry name" value="Ketoacyl_synth_C"/>
</dbReference>
<dbReference type="Pfam" id="PF00109">
    <property type="entry name" value="ketoacyl-synt"/>
    <property type="match status" value="1"/>
</dbReference>
<dbReference type="Gene3D" id="3.30.70.3290">
    <property type="match status" value="1"/>
</dbReference>
<feature type="domain" description="Ketosynthase family 3 (KS3)" evidence="5">
    <location>
        <begin position="34"/>
        <end position="457"/>
    </location>
</feature>
<dbReference type="PANTHER" id="PTHR43775">
    <property type="entry name" value="FATTY ACID SYNTHASE"/>
    <property type="match status" value="1"/>
</dbReference>
<dbReference type="Proteomes" id="UP000636505">
    <property type="component" value="Unassembled WGS sequence"/>
</dbReference>
<dbReference type="InterPro" id="IPR016039">
    <property type="entry name" value="Thiolase-like"/>
</dbReference>